<evidence type="ECO:0000313" key="2">
    <source>
        <dbReference type="Proteomes" id="UP000255529"/>
    </source>
</evidence>
<protein>
    <submittedName>
        <fullName evidence="1">Uncharacterized protein</fullName>
    </submittedName>
</protein>
<proteinExistence type="predicted"/>
<name>A0A380AAJ3_9GAMM</name>
<sequence>MQTPFYAAANRVIRMYGMRQEQAFRNSPAHSPSEIHWASEMLYSLAGAAGYAASKEAIGLRNAADHWRNHEKVPDFFPEEIED</sequence>
<gene>
    <name evidence="1" type="ORF">NCTC11544_03896</name>
</gene>
<reference evidence="1 2" key="1">
    <citation type="submission" date="2018-06" db="EMBL/GenBank/DDBJ databases">
        <authorList>
            <consortium name="Pathogen Informatics"/>
            <person name="Doyle S."/>
        </authorList>
    </citation>
    <scope>NUCLEOTIDE SEQUENCE [LARGE SCALE GENOMIC DNA]</scope>
    <source>
        <strain evidence="1 2">NCTC11544</strain>
    </source>
</reference>
<organism evidence="1 2">
    <name type="scientific">Serratia quinivorans</name>
    <dbReference type="NCBI Taxonomy" id="137545"/>
    <lineage>
        <taxon>Bacteria</taxon>
        <taxon>Pseudomonadati</taxon>
        <taxon>Pseudomonadota</taxon>
        <taxon>Gammaproteobacteria</taxon>
        <taxon>Enterobacterales</taxon>
        <taxon>Yersiniaceae</taxon>
        <taxon>Serratia</taxon>
    </lineage>
</organism>
<dbReference type="RefSeq" id="WP_115184097.1">
    <property type="nucleotide sequence ID" value="NZ_CAMKUF010000003.1"/>
</dbReference>
<evidence type="ECO:0000313" key="1">
    <source>
        <dbReference type="EMBL" id="SUI77158.1"/>
    </source>
</evidence>
<dbReference type="Proteomes" id="UP000255529">
    <property type="component" value="Unassembled WGS sequence"/>
</dbReference>
<accession>A0A380AAJ3</accession>
<dbReference type="AlphaFoldDB" id="A0A380AAJ3"/>
<dbReference type="EMBL" id="UGYN01000002">
    <property type="protein sequence ID" value="SUI77158.1"/>
    <property type="molecule type" value="Genomic_DNA"/>
</dbReference>